<dbReference type="PATRIC" id="fig|1247726.3.peg.748"/>
<dbReference type="KEGG" id="amim:MIM_c06870"/>
<name>W0PCP2_ADVMD</name>
<reference evidence="3 4" key="1">
    <citation type="journal article" date="2014" name="Microbiology">
        <title>Unravelling the complete genome sequence of Advenella mimigardefordensis strain DPN7T and novel insights in the catabolism of the xenobiotic polythioester precursor 3,3'-dithiodipropionate.</title>
        <authorList>
            <person name="Wubbeler J.H."/>
            <person name="Hiessl S."/>
            <person name="Schuldes J."/>
            <person name="Thurmer A."/>
            <person name="Daniel R."/>
            <person name="Steinbuchel A."/>
        </authorList>
    </citation>
    <scope>NUCLEOTIDE SEQUENCE [LARGE SCALE GENOMIC DNA]</scope>
    <source>
        <strain evidence="4">DSM 17166 / LMG 22922 / DPN7</strain>
    </source>
</reference>
<keyword evidence="4" id="KW-1185">Reference proteome</keyword>
<proteinExistence type="predicted"/>
<dbReference type="SUPFAM" id="SSF53756">
    <property type="entry name" value="UDP-Glycosyltransferase/glycogen phosphorylase"/>
    <property type="match status" value="1"/>
</dbReference>
<protein>
    <submittedName>
        <fullName evidence="3">Putative glycosyltransferase</fullName>
    </submittedName>
</protein>
<dbReference type="PANTHER" id="PTHR12526:SF627">
    <property type="entry name" value="D-RHAMNOSYLTRANSFERASE WBPZ"/>
    <property type="match status" value="1"/>
</dbReference>
<dbReference type="CDD" id="cd03795">
    <property type="entry name" value="GT4_WfcD-like"/>
    <property type="match status" value="1"/>
</dbReference>
<dbReference type="PANTHER" id="PTHR12526">
    <property type="entry name" value="GLYCOSYLTRANSFERASE"/>
    <property type="match status" value="1"/>
</dbReference>
<dbReference type="Pfam" id="PF13439">
    <property type="entry name" value="Glyco_transf_4"/>
    <property type="match status" value="1"/>
</dbReference>
<dbReference type="Gene3D" id="3.40.50.2000">
    <property type="entry name" value="Glycogen Phosphorylase B"/>
    <property type="match status" value="2"/>
</dbReference>
<evidence type="ECO:0000313" key="3">
    <source>
        <dbReference type="EMBL" id="AHG62788.1"/>
    </source>
</evidence>
<dbReference type="HOGENOM" id="CLU_009583_2_1_4"/>
<evidence type="ECO:0000259" key="2">
    <source>
        <dbReference type="Pfam" id="PF13439"/>
    </source>
</evidence>
<dbReference type="STRING" id="1247726.MIM_c06870"/>
<dbReference type="InterPro" id="IPR028098">
    <property type="entry name" value="Glyco_trans_4-like_N"/>
</dbReference>
<evidence type="ECO:0000313" key="4">
    <source>
        <dbReference type="Proteomes" id="UP000019095"/>
    </source>
</evidence>
<dbReference type="Proteomes" id="UP000019095">
    <property type="component" value="Chromosome"/>
</dbReference>
<sequence length="377" mass="42628">MKVLHIFKTYYPDTYGGIEEVIYQLVTHSADVGVHAEVFTLSKEVPRAIPEDFDGHLVHRIKRNFEFASTTFSWSAFNYFRKLSREFDLIHYHFPWPAMDLLHFYANHGKPSVVTYQSDIIKQKMLLQLYKPLQQRFLSNVQAIVATTPNYVNSSPVLGQYLEKITIIPNGIEPVPLTDAIKERIKYWETTLSGPFFLFVGALRYYKGLDTLLEAATKVPYPVIIAGAGFEEANLKQIARTKGLTNVMFVGAISEEDKHALLYLSYGFVFPSCTRTEAYGIVLIEASMYGKPMITCEIGTGTSYINLDGETGIVVPPRNPEALAGAMEALWQNPALAQQYGQTAKLRYERHFTANQMMQSYAELYRKCLQNGTAPGL</sequence>
<organism evidence="3 4">
    <name type="scientific">Advenella mimigardefordensis (strain DSM 17166 / LMG 22922 / DPN7)</name>
    <dbReference type="NCBI Taxonomy" id="1247726"/>
    <lineage>
        <taxon>Bacteria</taxon>
        <taxon>Pseudomonadati</taxon>
        <taxon>Pseudomonadota</taxon>
        <taxon>Betaproteobacteria</taxon>
        <taxon>Burkholderiales</taxon>
        <taxon>Alcaligenaceae</taxon>
    </lineage>
</organism>
<dbReference type="InterPro" id="IPR001296">
    <property type="entry name" value="Glyco_trans_1"/>
</dbReference>
<gene>
    <name evidence="3" type="ORF">MIM_c06870</name>
</gene>
<feature type="domain" description="Glycosyltransferase subfamily 4-like N-terminal" evidence="2">
    <location>
        <begin position="15"/>
        <end position="173"/>
    </location>
</feature>
<evidence type="ECO:0000259" key="1">
    <source>
        <dbReference type="Pfam" id="PF00534"/>
    </source>
</evidence>
<keyword evidence="3" id="KW-0808">Transferase</keyword>
<dbReference type="GO" id="GO:0016757">
    <property type="term" value="F:glycosyltransferase activity"/>
    <property type="evidence" value="ECO:0007669"/>
    <property type="project" value="InterPro"/>
</dbReference>
<dbReference type="EMBL" id="CP003915">
    <property type="protein sequence ID" value="AHG62788.1"/>
    <property type="molecule type" value="Genomic_DNA"/>
</dbReference>
<dbReference type="eggNOG" id="COG0438">
    <property type="taxonomic scope" value="Bacteria"/>
</dbReference>
<dbReference type="Pfam" id="PF00534">
    <property type="entry name" value="Glycos_transf_1"/>
    <property type="match status" value="1"/>
</dbReference>
<dbReference type="AlphaFoldDB" id="W0PCP2"/>
<feature type="domain" description="Glycosyl transferase family 1" evidence="1">
    <location>
        <begin position="194"/>
        <end position="346"/>
    </location>
</feature>
<dbReference type="RefSeq" id="WP_025371394.1">
    <property type="nucleotide sequence ID" value="NZ_CP003915.1"/>
</dbReference>
<accession>W0PCP2</accession>